<feature type="compositionally biased region" description="Polar residues" evidence="2">
    <location>
        <begin position="833"/>
        <end position="856"/>
    </location>
</feature>
<feature type="compositionally biased region" description="Low complexity" evidence="2">
    <location>
        <begin position="858"/>
        <end position="898"/>
    </location>
</feature>
<organism evidence="3 4">
    <name type="scientific">Psilocybe cf. subviscida</name>
    <dbReference type="NCBI Taxonomy" id="2480587"/>
    <lineage>
        <taxon>Eukaryota</taxon>
        <taxon>Fungi</taxon>
        <taxon>Dikarya</taxon>
        <taxon>Basidiomycota</taxon>
        <taxon>Agaricomycotina</taxon>
        <taxon>Agaricomycetes</taxon>
        <taxon>Agaricomycetidae</taxon>
        <taxon>Agaricales</taxon>
        <taxon>Agaricineae</taxon>
        <taxon>Strophariaceae</taxon>
        <taxon>Psilocybe</taxon>
    </lineage>
</organism>
<evidence type="ECO:0000256" key="1">
    <source>
        <dbReference type="SAM" id="Coils"/>
    </source>
</evidence>
<feature type="region of interest" description="Disordered" evidence="2">
    <location>
        <begin position="324"/>
        <end position="416"/>
    </location>
</feature>
<feature type="coiled-coil region" evidence="1">
    <location>
        <begin position="169"/>
        <end position="220"/>
    </location>
</feature>
<comment type="caution">
    <text evidence="3">The sequence shown here is derived from an EMBL/GenBank/DDBJ whole genome shotgun (WGS) entry which is preliminary data.</text>
</comment>
<feature type="compositionally biased region" description="Pro residues" evidence="2">
    <location>
        <begin position="337"/>
        <end position="352"/>
    </location>
</feature>
<dbReference type="PANTHER" id="PTHR21974:SF2">
    <property type="entry name" value="RE15880P"/>
    <property type="match status" value="1"/>
</dbReference>
<sequence>MNPQPYQTLVQEVITTNADYHSRLCSTISDLAYVRVAKEEQVALIGDLRERLASSNRLVEELTKRTAKERKGHESLRDSKGRWFMHGIVGQKEKFEGKREKEEREYLEAVEVEMKERENYQALKSQLDQAEGYTLELDERQKVYDATASERDQLYANIFDGPLKDLQEQAALKDALVEAQCNYNRLQQLLSDEHEASEYLSNAIKKADRCENHISDAQNNSGYEMFPVAPTAFAKVEEAVKDAQATAIKVATLVETAMRLSSSVKPVGEIDIQETVLLNGLTFANFLTDISFAAKLREAKAQTLQIKSRTHHVFDPALSIQHNTAPQAPQDVDHQQQPPPPNNQQPLPPPGFNPDGTPIKRRPGRPKGSTKKVLLGGSPAPPKIKRPVGRPRKDGYPAGSVGGVKMKKERSQQPGMSVPYGAPIAGVGYPPIPYGFSISAPMPPAGIAPIYHIEPSMPTGDNEWADIARSNPNSFLSVLLAALAAPNPVSNAGPTVEEAFKSHLVSLAPNPTQAQPIPSLYSILKTFWLPSSPAYFSLTASASTARTPSEHRFLYWDPQPLVFNGIACPSCASPLINKGRISSGPVKIYDIEKPFFIVGCEYVCRSPICIGATGGSEGRKFASTDPSILRSLPQLLRDEFPARLLLLNGDADAGSGPGVWNWKAMGVSTGLWNLVMGSLRAGLKKDTILRLIWSVQHKVPEGAEGLFGPPPSHDPMAGNPGVPVEQTHMQPQHQSSATAPVMGHGMDDKMDEDHGNEGEQTFSFKPLFIRTFANAFGDAWKENAAPAQQASGGPSASDSSSSSQHQQASGQQNVEQEHSVPPLSAPATAVHSPVTSPPTSTLGGPLSAANQSTAVTGSAPPMASIPGPSAASSPALSHPQQPVHQQPVPVAHQAQAQQYTPPPPHHHMMHHSPGYNPYTAYPFAQFTYMPHVAGQLVPVDPAAAQAHAAAMANAAGGPSSANVNAHANANGAANGVNGAVMTGVNGSATPGGPSGAPVSGTTVIVQGGATKRSPRHCCKYLSRAKVAFDYGSSLHIEPITPGARTAELATYHVCTEADLNIAISKKSARGAISDSNIERLRASWKLKRINENQDPASRHLMIRADLAEKRALEEMNGIDRLFVPPNSAAPHPDSFPIEPAFLFTVTDGGTVEGLGGMQTIVSEGQLIPVDVDESDAADGAPQSRYAIACPKLHPELKHVYSRTYTREIEGVNWMGFCDKYEPVRTEDPASFLETTDDV</sequence>
<feature type="compositionally biased region" description="Low complexity" evidence="2">
    <location>
        <begin position="784"/>
        <end position="812"/>
    </location>
</feature>
<feature type="region of interest" description="Disordered" evidence="2">
    <location>
        <begin position="708"/>
        <end position="759"/>
    </location>
</feature>
<evidence type="ECO:0000313" key="4">
    <source>
        <dbReference type="Proteomes" id="UP000567179"/>
    </source>
</evidence>
<feature type="region of interest" description="Disordered" evidence="2">
    <location>
        <begin position="784"/>
        <end position="912"/>
    </location>
</feature>
<dbReference type="AlphaFoldDB" id="A0A8H5BQG5"/>
<gene>
    <name evidence="3" type="ORF">D9619_004670</name>
</gene>
<reference evidence="3 4" key="1">
    <citation type="journal article" date="2020" name="ISME J.">
        <title>Uncovering the hidden diversity of litter-decomposition mechanisms in mushroom-forming fungi.</title>
        <authorList>
            <person name="Floudas D."/>
            <person name="Bentzer J."/>
            <person name="Ahren D."/>
            <person name="Johansson T."/>
            <person name="Persson P."/>
            <person name="Tunlid A."/>
        </authorList>
    </citation>
    <scope>NUCLEOTIDE SEQUENCE [LARGE SCALE GENOMIC DNA]</scope>
    <source>
        <strain evidence="3 4">CBS 101986</strain>
    </source>
</reference>
<dbReference type="Proteomes" id="UP000567179">
    <property type="component" value="Unassembled WGS sequence"/>
</dbReference>
<accession>A0A8H5BQG5</accession>
<proteinExistence type="predicted"/>
<feature type="compositionally biased region" description="Basic residues" evidence="2">
    <location>
        <begin position="359"/>
        <end position="370"/>
    </location>
</feature>
<feature type="compositionally biased region" description="Polar residues" evidence="2">
    <location>
        <begin position="727"/>
        <end position="738"/>
    </location>
</feature>
<evidence type="ECO:0000313" key="3">
    <source>
        <dbReference type="EMBL" id="KAF5327710.1"/>
    </source>
</evidence>
<name>A0A8H5BQG5_9AGAR</name>
<keyword evidence="4" id="KW-1185">Reference proteome</keyword>
<dbReference type="OrthoDB" id="3690045at2759"/>
<keyword evidence="1" id="KW-0175">Coiled coil</keyword>
<feature type="compositionally biased region" description="Basic and acidic residues" evidence="2">
    <location>
        <begin position="745"/>
        <end position="757"/>
    </location>
</feature>
<dbReference type="EMBL" id="JAACJJ010000014">
    <property type="protein sequence ID" value="KAF5327710.1"/>
    <property type="molecule type" value="Genomic_DNA"/>
</dbReference>
<protein>
    <submittedName>
        <fullName evidence="3">Uncharacterized protein</fullName>
    </submittedName>
</protein>
<evidence type="ECO:0000256" key="2">
    <source>
        <dbReference type="SAM" id="MobiDB-lite"/>
    </source>
</evidence>
<dbReference type="PANTHER" id="PTHR21974">
    <property type="entry name" value="RE15880P"/>
    <property type="match status" value="1"/>
</dbReference>